<proteinExistence type="predicted"/>
<dbReference type="AlphaFoldDB" id="A0A9N9EI88"/>
<accession>A0A9N9EI88</accession>
<dbReference type="EMBL" id="CAJVPI010005254">
    <property type="protein sequence ID" value="CAG8672854.1"/>
    <property type="molecule type" value="Genomic_DNA"/>
</dbReference>
<reference evidence="1" key="1">
    <citation type="submission" date="2021-06" db="EMBL/GenBank/DDBJ databases">
        <authorList>
            <person name="Kallberg Y."/>
            <person name="Tangrot J."/>
            <person name="Rosling A."/>
        </authorList>
    </citation>
    <scope>NUCLEOTIDE SEQUENCE</scope>
    <source>
        <strain evidence="1">BR232B</strain>
    </source>
</reference>
<protein>
    <submittedName>
        <fullName evidence="1">11397_t:CDS:1</fullName>
    </submittedName>
</protein>
<gene>
    <name evidence="1" type="ORF">PBRASI_LOCUS11396</name>
</gene>
<evidence type="ECO:0000313" key="1">
    <source>
        <dbReference type="EMBL" id="CAG8672854.1"/>
    </source>
</evidence>
<sequence length="128" mass="14028">MANFLPSAVLDLLDPSLQYIVKSTILYPPYHLLAFWDINIKDNDNLLSLLQMIVGDQENGANIASLLDQVFQYGCPLWSTYLDSSTAVDPVSSLIDIGTAKLLGGINLQRAMKNSLETSSVIALLLWG</sequence>
<organism evidence="1 2">
    <name type="scientific">Paraglomus brasilianum</name>
    <dbReference type="NCBI Taxonomy" id="144538"/>
    <lineage>
        <taxon>Eukaryota</taxon>
        <taxon>Fungi</taxon>
        <taxon>Fungi incertae sedis</taxon>
        <taxon>Mucoromycota</taxon>
        <taxon>Glomeromycotina</taxon>
        <taxon>Glomeromycetes</taxon>
        <taxon>Paraglomerales</taxon>
        <taxon>Paraglomeraceae</taxon>
        <taxon>Paraglomus</taxon>
    </lineage>
</organism>
<evidence type="ECO:0000313" key="2">
    <source>
        <dbReference type="Proteomes" id="UP000789739"/>
    </source>
</evidence>
<feature type="non-terminal residue" evidence="1">
    <location>
        <position position="128"/>
    </location>
</feature>
<comment type="caution">
    <text evidence="1">The sequence shown here is derived from an EMBL/GenBank/DDBJ whole genome shotgun (WGS) entry which is preliminary data.</text>
</comment>
<name>A0A9N9EI88_9GLOM</name>
<keyword evidence="2" id="KW-1185">Reference proteome</keyword>
<dbReference type="Proteomes" id="UP000789739">
    <property type="component" value="Unassembled WGS sequence"/>
</dbReference>